<dbReference type="STRING" id="598659.NAMH_1310"/>
<keyword evidence="3" id="KW-1185">Reference proteome</keyword>
<dbReference type="AlphaFoldDB" id="B9L5R5"/>
<dbReference type="NCBIfam" id="TIGR03730">
    <property type="entry name" value="tungstate_WtpA"/>
    <property type="match status" value="1"/>
</dbReference>
<dbReference type="GO" id="GO:1901359">
    <property type="term" value="F:tungstate binding"/>
    <property type="evidence" value="ECO:0007669"/>
    <property type="project" value="InterPro"/>
</dbReference>
<proteinExistence type="inferred from homology"/>
<dbReference type="Proteomes" id="UP000000448">
    <property type="component" value="Chromosome"/>
</dbReference>
<dbReference type="SUPFAM" id="SSF53850">
    <property type="entry name" value="Periplasmic binding protein-like II"/>
    <property type="match status" value="1"/>
</dbReference>
<dbReference type="HOGENOM" id="CLU_055936_0_0_7"/>
<name>B9L5R5_NAUPA</name>
<gene>
    <name evidence="2" type="ordered locus">NAMH_1310</name>
</gene>
<dbReference type="RefSeq" id="WP_012663557.1">
    <property type="nucleotide sequence ID" value="NC_012115.1"/>
</dbReference>
<organism evidence="2 3">
    <name type="scientific">Nautilia profundicola (strain ATCC BAA-1463 / DSM 18972 / AmH)</name>
    <dbReference type="NCBI Taxonomy" id="598659"/>
    <lineage>
        <taxon>Bacteria</taxon>
        <taxon>Pseudomonadati</taxon>
        <taxon>Campylobacterota</taxon>
        <taxon>Epsilonproteobacteria</taxon>
        <taxon>Nautiliales</taxon>
        <taxon>Nautiliaceae</taxon>
        <taxon>Nautilia</taxon>
    </lineage>
</organism>
<dbReference type="OrthoDB" id="9785015at2"/>
<accession>B9L5R5</accession>
<dbReference type="PANTHER" id="PTHR30632:SF16">
    <property type="entry name" value="MOLYBDATE_TUNGSTATE-BINDING PROTEIN WTPA"/>
    <property type="match status" value="1"/>
</dbReference>
<dbReference type="KEGG" id="nam:NAMH_1310"/>
<comment type="similarity">
    <text evidence="1">Belongs to the bacterial solute-binding protein 1 family. WtpA subfamily.</text>
</comment>
<protein>
    <submittedName>
        <fullName evidence="2">Bacterial extracellular solute-binding protein</fullName>
    </submittedName>
</protein>
<dbReference type="PANTHER" id="PTHR30632">
    <property type="entry name" value="MOLYBDATE-BINDING PERIPLASMIC PROTEIN"/>
    <property type="match status" value="1"/>
</dbReference>
<dbReference type="Gene3D" id="3.40.190.10">
    <property type="entry name" value="Periplasmic binding protein-like II"/>
    <property type="match status" value="2"/>
</dbReference>
<dbReference type="EMBL" id="CP001279">
    <property type="protein sequence ID" value="ACM92185.1"/>
    <property type="molecule type" value="Genomic_DNA"/>
</dbReference>
<dbReference type="Pfam" id="PF13531">
    <property type="entry name" value="SBP_bac_11"/>
    <property type="match status" value="1"/>
</dbReference>
<sequence>MKKTLFLLGLTLSLFADKIVVFHAGSLSVPFSEIEKKFEAKYPQFDVIREAAGSRACARKITDLHKKADVMASADYKVIDNLLIPKYAEFNALFATNEMVIAFTPQSKYAEKINQNNWTDILLKPGVKVGHSNPNLDPCGYRSILVTKLAGIYYKKPDFYNKLLGYGDYYSSGEENTKKVIVRPKETDLLGLLEAGAYDYLFIYKSVAEQHGLKYIELPPEISLKSKKYADYYKQVSFKVTGKKPGSFIVKKGAPMVYGITVIKNAPNKKGAELFVSFVLSPEGQTIMKKNGQGVINPPVINGKWTENAK</sequence>
<dbReference type="NCBIfam" id="NF003196">
    <property type="entry name" value="PRK04168.1"/>
    <property type="match status" value="1"/>
</dbReference>
<reference evidence="2 3" key="1">
    <citation type="journal article" date="2009" name="PLoS Genet.">
        <title>Adaptations to submarine hydrothermal environments exemplified by the genome of Nautilia profundicola.</title>
        <authorList>
            <person name="Campbell B.J."/>
            <person name="Smith J.L."/>
            <person name="Hanson T.E."/>
            <person name="Klotz M.G."/>
            <person name="Stein L.Y."/>
            <person name="Lee C.K."/>
            <person name="Wu D."/>
            <person name="Robinson J.M."/>
            <person name="Khouri H.M."/>
            <person name="Eisen J.A."/>
            <person name="Cary S.C."/>
        </authorList>
    </citation>
    <scope>NUCLEOTIDE SEQUENCE [LARGE SCALE GENOMIC DNA]</scope>
    <source>
        <strain evidence="3">ATCC BAA-1463 / DSM 18972 / AmH</strain>
    </source>
</reference>
<dbReference type="GO" id="GO:0015689">
    <property type="term" value="P:molybdate ion transport"/>
    <property type="evidence" value="ECO:0007669"/>
    <property type="project" value="TreeGrafter"/>
</dbReference>
<dbReference type="InterPro" id="IPR022498">
    <property type="entry name" value="ABC_trnspt_W-bd_WtpA"/>
</dbReference>
<dbReference type="GO" id="GO:0030973">
    <property type="term" value="F:molybdate ion binding"/>
    <property type="evidence" value="ECO:0007669"/>
    <property type="project" value="TreeGrafter"/>
</dbReference>
<evidence type="ECO:0000313" key="2">
    <source>
        <dbReference type="EMBL" id="ACM92185.1"/>
    </source>
</evidence>
<evidence type="ECO:0000313" key="3">
    <source>
        <dbReference type="Proteomes" id="UP000000448"/>
    </source>
</evidence>
<dbReference type="eggNOG" id="COG0725">
    <property type="taxonomic scope" value="Bacteria"/>
</dbReference>
<dbReference type="InterPro" id="IPR050682">
    <property type="entry name" value="ModA/WtpA"/>
</dbReference>
<dbReference type="CDD" id="cd13540">
    <property type="entry name" value="PBP2_ModA_WtpA"/>
    <property type="match status" value="1"/>
</dbReference>
<evidence type="ECO:0000256" key="1">
    <source>
        <dbReference type="ARBA" id="ARBA00009438"/>
    </source>
</evidence>